<evidence type="ECO:0000256" key="2">
    <source>
        <dbReference type="ARBA" id="ARBA00022723"/>
    </source>
</evidence>
<dbReference type="EMBL" id="FCOW01000026">
    <property type="protein sequence ID" value="CVK20961.1"/>
    <property type="molecule type" value="Genomic_DNA"/>
</dbReference>
<keyword evidence="8" id="KW-1185">Reference proteome</keyword>
<dbReference type="SUPFAM" id="SSF51717">
    <property type="entry name" value="Dihydropteroate synthetase-like"/>
    <property type="match status" value="1"/>
</dbReference>
<keyword evidence="2" id="KW-0479">Metal-binding</keyword>
<dbReference type="Pfam" id="PF04060">
    <property type="entry name" value="FeS"/>
    <property type="match status" value="1"/>
</dbReference>
<evidence type="ECO:0000313" key="7">
    <source>
        <dbReference type="EMBL" id="CVK20961.1"/>
    </source>
</evidence>
<dbReference type="InterPro" id="IPR007202">
    <property type="entry name" value="4Fe-4S_dom"/>
</dbReference>
<evidence type="ECO:0000256" key="1">
    <source>
        <dbReference type="ARBA" id="ARBA00022485"/>
    </source>
</evidence>
<dbReference type="InterPro" id="IPR011005">
    <property type="entry name" value="Dihydropteroate_synth-like_sf"/>
</dbReference>
<comment type="caution">
    <text evidence="7">The sequence shown here is derived from an EMBL/GenBank/DDBJ whole genome shotgun (WGS) entry which is preliminary data.</text>
</comment>
<dbReference type="PANTHER" id="PTHR36214:SF3">
    <property type="entry name" value="ACETYL-COA DECARBONYLASE_SYNTHASE COMPLEX SUBUNIT GAMMA"/>
    <property type="match status" value="1"/>
</dbReference>
<dbReference type="RefSeq" id="WP_075754453.1">
    <property type="nucleotide sequence ID" value="NZ_CP146991.1"/>
</dbReference>
<protein>
    <submittedName>
        <fullName evidence="7">Corrinoid/iron-sulfur protein large subunit</fullName>
    </submittedName>
</protein>
<evidence type="ECO:0000256" key="3">
    <source>
        <dbReference type="ARBA" id="ARBA00023004"/>
    </source>
</evidence>
<organism evidence="7 8">
    <name type="scientific">Sporomusa sphaeroides DSM 2875</name>
    <dbReference type="NCBI Taxonomy" id="1337886"/>
    <lineage>
        <taxon>Bacteria</taxon>
        <taxon>Bacillati</taxon>
        <taxon>Bacillota</taxon>
        <taxon>Negativicutes</taxon>
        <taxon>Selenomonadales</taxon>
        <taxon>Sporomusaceae</taxon>
        <taxon>Sporomusa</taxon>
    </lineage>
</organism>
<name>A0ABM9W9G2_9FIRM</name>
<proteinExistence type="predicted"/>
<dbReference type="Gene3D" id="1.10.15.40">
    <property type="entry name" value="Electron transport complex subunit B, putative Fe-S cluster"/>
    <property type="match status" value="1"/>
</dbReference>
<evidence type="ECO:0000259" key="6">
    <source>
        <dbReference type="PROSITE" id="PS51656"/>
    </source>
</evidence>
<dbReference type="Pfam" id="PF03599">
    <property type="entry name" value="CdhD"/>
    <property type="match status" value="1"/>
</dbReference>
<evidence type="ECO:0000256" key="4">
    <source>
        <dbReference type="ARBA" id="ARBA00023014"/>
    </source>
</evidence>
<dbReference type="PROSITE" id="PS51656">
    <property type="entry name" value="4FE4S"/>
    <property type="match status" value="1"/>
</dbReference>
<evidence type="ECO:0000256" key="5">
    <source>
        <dbReference type="ARBA" id="ARBA00023285"/>
    </source>
</evidence>
<dbReference type="InterPro" id="IPR051069">
    <property type="entry name" value="ACDS_complex_subunit"/>
</dbReference>
<sequence>MALTGLDIFKQLPKTNCKDCGSPTCLAFAMAMANGKASLDMCPHATEAAKETLGAATAPPVRTVKVGVGEQEIVMGDETVLFRHDKTFYHPTALAIQISDTLSGAELDAKIAKVNALVMDRVGQKIAIDMVAITNCSGNAATFKAAVEAVAAKANFALMLVADAAGLEAAVPAVAAKKPLLHAATAENWEKVVELAKANNCPVVVKGNGLDDTAALVEKVAAQYKELVIDFGNQSQAKTLAEMVNARRLAIKKKFRPFGYPMLACTQATCAREEIVEATTYVAKYASIVCMKADEQALLLPLMAWRMNIYTDPQKPMAVDAKVYEIGDVTPDSPVYICTNFALTYFAVEGEVVGSKIPGYIVAVDTDGASVLTAWAAGKFVAEPIAEFVEKMGIMSKVNHKNIVIPGYVAIISGKLKEKSGLDVIVGPQEAAGIPAFAKANYPHLMK</sequence>
<keyword evidence="4" id="KW-0411">Iron-sulfur</keyword>
<dbReference type="InterPro" id="IPR016218">
    <property type="entry name" value="AcylCoA_decarb/synth_gsu"/>
</dbReference>
<feature type="domain" description="4Fe-4S" evidence="6">
    <location>
        <begin position="1"/>
        <end position="59"/>
    </location>
</feature>
<keyword evidence="1" id="KW-0004">4Fe-4S</keyword>
<evidence type="ECO:0000313" key="8">
    <source>
        <dbReference type="Proteomes" id="UP000245702"/>
    </source>
</evidence>
<dbReference type="PANTHER" id="PTHR36214">
    <property type="match status" value="1"/>
</dbReference>
<dbReference type="NCBIfam" id="NF003195">
    <property type="entry name" value="PRK04165.1"/>
    <property type="match status" value="1"/>
</dbReference>
<gene>
    <name evidence="7" type="primary">acsC</name>
    <name evidence="7" type="ORF">SSPH_03633</name>
</gene>
<dbReference type="Proteomes" id="UP000245702">
    <property type="component" value="Unassembled WGS sequence"/>
</dbReference>
<reference evidence="7 8" key="1">
    <citation type="submission" date="2016-01" db="EMBL/GenBank/DDBJ databases">
        <authorList>
            <person name="Brown R."/>
        </authorList>
    </citation>
    <scope>NUCLEOTIDE SEQUENCE [LARGE SCALE GENOMIC DNA]</scope>
    <source>
        <strain evidence="7">Sporomusa sphaeroides DSM 2875</strain>
    </source>
</reference>
<dbReference type="PIRSF" id="PIRSF000376">
    <property type="entry name" value="AcCoA_decarb_gamma"/>
    <property type="match status" value="1"/>
</dbReference>
<dbReference type="Gene3D" id="3.40.50.11600">
    <property type="match status" value="1"/>
</dbReference>
<accession>A0ABM9W9G2</accession>
<keyword evidence="5" id="KW-0170">Cobalt</keyword>
<keyword evidence="3" id="KW-0408">Iron</keyword>
<dbReference type="Gene3D" id="3.20.20.20">
    <property type="entry name" value="Dihydropteroate synthase-like"/>
    <property type="match status" value="1"/>
</dbReference>
<dbReference type="InterPro" id="IPR016041">
    <property type="entry name" value="Ac-CoA_synth_d_su_TIM-brl"/>
</dbReference>